<dbReference type="SUPFAM" id="SSF53032">
    <property type="entry name" value="tRNA-intron endonuclease catalytic domain-like"/>
    <property type="match status" value="1"/>
</dbReference>
<dbReference type="PANTHER" id="PTHR28582">
    <property type="entry name" value="TRNA-SPLICING ENDONUCLEASE SUBUNIT SEN15"/>
    <property type="match status" value="1"/>
</dbReference>
<evidence type="ECO:0000313" key="4">
    <source>
        <dbReference type="EMBL" id="KAK4537840.1"/>
    </source>
</evidence>
<sequence>MAESESDRNNESTSALLDRDRFYAAHPWLRELQRGSAAAPPEWFAALYQVYADLRYVRGWREVQVECLDREAFPEGILGPLGGRAEIGESAVVDAGERSETYWVYTYLAGTPPGRKSDVEASSDAVDEPRPPQRRAEVVLPIPIHVALSLHNLTWAVRVAATCGAPDQDAVGEDAEEGGALVLAFVDSDTTTAYYRIMGGLKRILAEG</sequence>
<evidence type="ECO:0000313" key="5">
    <source>
        <dbReference type="Proteomes" id="UP001301350"/>
    </source>
</evidence>
<evidence type="ECO:0000256" key="2">
    <source>
        <dbReference type="ARBA" id="ARBA00022694"/>
    </source>
</evidence>
<accession>A0AAV9J0J7</accession>
<dbReference type="Gene3D" id="3.40.1350.10">
    <property type="match status" value="1"/>
</dbReference>
<dbReference type="InterPro" id="IPR018593">
    <property type="entry name" value="tRNA-endonuc_su_Sen15"/>
</dbReference>
<evidence type="ECO:0000259" key="3">
    <source>
        <dbReference type="Pfam" id="PF09631"/>
    </source>
</evidence>
<dbReference type="Pfam" id="PF09631">
    <property type="entry name" value="Sen15"/>
    <property type="match status" value="1"/>
</dbReference>
<proteinExistence type="inferred from homology"/>
<dbReference type="GO" id="GO:0006388">
    <property type="term" value="P:tRNA splicing, via endonucleolytic cleavage and ligation"/>
    <property type="evidence" value="ECO:0007669"/>
    <property type="project" value="InterPro"/>
</dbReference>
<dbReference type="PANTHER" id="PTHR28582:SF1">
    <property type="entry name" value="TRNA-SPLICING ENDONUCLEASE SUBUNIT SEN15"/>
    <property type="match status" value="1"/>
</dbReference>
<dbReference type="GO" id="GO:0003676">
    <property type="term" value="F:nucleic acid binding"/>
    <property type="evidence" value="ECO:0007669"/>
    <property type="project" value="InterPro"/>
</dbReference>
<gene>
    <name evidence="4" type="ORF">CDCA_CDCA14G3865</name>
</gene>
<dbReference type="EMBL" id="JANCYW010000014">
    <property type="protein sequence ID" value="KAK4537840.1"/>
    <property type="molecule type" value="Genomic_DNA"/>
</dbReference>
<comment type="similarity">
    <text evidence="1">Belongs to the SEN15 family.</text>
</comment>
<dbReference type="Proteomes" id="UP001301350">
    <property type="component" value="Unassembled WGS sequence"/>
</dbReference>
<evidence type="ECO:0000256" key="1">
    <source>
        <dbReference type="ARBA" id="ARBA00006091"/>
    </source>
</evidence>
<reference evidence="4 5" key="1">
    <citation type="submission" date="2022-07" db="EMBL/GenBank/DDBJ databases">
        <title>Genome-wide signatures of adaptation to extreme environments.</title>
        <authorList>
            <person name="Cho C.H."/>
            <person name="Yoon H.S."/>
        </authorList>
    </citation>
    <scope>NUCLEOTIDE SEQUENCE [LARGE SCALE GENOMIC DNA]</scope>
    <source>
        <strain evidence="4 5">DBV 063 E5</strain>
    </source>
</reference>
<name>A0AAV9J0J7_CYACA</name>
<organism evidence="4 5">
    <name type="scientific">Cyanidium caldarium</name>
    <name type="common">Red alga</name>
    <dbReference type="NCBI Taxonomy" id="2771"/>
    <lineage>
        <taxon>Eukaryota</taxon>
        <taxon>Rhodophyta</taxon>
        <taxon>Bangiophyceae</taxon>
        <taxon>Cyanidiales</taxon>
        <taxon>Cyanidiaceae</taxon>
        <taxon>Cyanidium</taxon>
    </lineage>
</organism>
<dbReference type="InterPro" id="IPR011856">
    <property type="entry name" value="tRNA_endonuc-like_dom_sf"/>
</dbReference>
<dbReference type="GO" id="GO:0005634">
    <property type="term" value="C:nucleus"/>
    <property type="evidence" value="ECO:0007669"/>
    <property type="project" value="UniProtKB-ARBA"/>
</dbReference>
<dbReference type="AlphaFoldDB" id="A0AAV9J0J7"/>
<dbReference type="InterPro" id="IPR036167">
    <property type="entry name" value="tRNA_intron_Endo_cat-like_sf"/>
</dbReference>
<comment type="caution">
    <text evidence="4">The sequence shown here is derived from an EMBL/GenBank/DDBJ whole genome shotgun (WGS) entry which is preliminary data.</text>
</comment>
<keyword evidence="2" id="KW-0819">tRNA processing</keyword>
<protein>
    <recommendedName>
        <fullName evidence="3">tRNA-splicing endonuclease subunit Sen15 domain-containing protein</fullName>
    </recommendedName>
</protein>
<feature type="domain" description="tRNA-splicing endonuclease subunit Sen15" evidence="3">
    <location>
        <begin position="49"/>
        <end position="202"/>
    </location>
</feature>
<keyword evidence="5" id="KW-1185">Reference proteome</keyword>